<feature type="domain" description="Calmodulin-binding" evidence="2">
    <location>
        <begin position="1193"/>
        <end position="1300"/>
    </location>
</feature>
<accession>A0A8T1P3R1</accession>
<organism evidence="3 4">
    <name type="scientific">Carya illinoinensis</name>
    <name type="common">Pecan</name>
    <dbReference type="NCBI Taxonomy" id="32201"/>
    <lineage>
        <taxon>Eukaryota</taxon>
        <taxon>Viridiplantae</taxon>
        <taxon>Streptophyta</taxon>
        <taxon>Embryophyta</taxon>
        <taxon>Tracheophyta</taxon>
        <taxon>Spermatophyta</taxon>
        <taxon>Magnoliopsida</taxon>
        <taxon>eudicotyledons</taxon>
        <taxon>Gunneridae</taxon>
        <taxon>Pentapetalae</taxon>
        <taxon>rosids</taxon>
        <taxon>fabids</taxon>
        <taxon>Fagales</taxon>
        <taxon>Juglandaceae</taxon>
        <taxon>Carya</taxon>
    </lineage>
</organism>
<feature type="region of interest" description="Disordered" evidence="1">
    <location>
        <begin position="674"/>
        <end position="703"/>
    </location>
</feature>
<dbReference type="GO" id="GO:0005516">
    <property type="term" value="F:calmodulin binding"/>
    <property type="evidence" value="ECO:0007669"/>
    <property type="project" value="InterPro"/>
</dbReference>
<evidence type="ECO:0000259" key="2">
    <source>
        <dbReference type="SMART" id="SM01054"/>
    </source>
</evidence>
<dbReference type="Pfam" id="PF07839">
    <property type="entry name" value="CaM_binding"/>
    <property type="match status" value="2"/>
</dbReference>
<dbReference type="PANTHER" id="PTHR33923:SF3">
    <property type="entry name" value="CALMODULIN BINDING PROTEIN PICBP"/>
    <property type="match status" value="1"/>
</dbReference>
<feature type="region of interest" description="Disordered" evidence="1">
    <location>
        <begin position="986"/>
        <end position="1019"/>
    </location>
</feature>
<dbReference type="EMBL" id="CM031818">
    <property type="protein sequence ID" value="KAG6638479.1"/>
    <property type="molecule type" value="Genomic_DNA"/>
</dbReference>
<proteinExistence type="predicted"/>
<name>A0A8T1P3R1_CARIL</name>
<comment type="caution">
    <text evidence="3">The sequence shown here is derived from an EMBL/GenBank/DDBJ whole genome shotgun (WGS) entry which is preliminary data.</text>
</comment>
<evidence type="ECO:0000313" key="3">
    <source>
        <dbReference type="EMBL" id="KAG6638479.1"/>
    </source>
</evidence>
<keyword evidence="4" id="KW-1185">Reference proteome</keyword>
<dbReference type="SMART" id="SM01054">
    <property type="entry name" value="CaM_binding"/>
    <property type="match status" value="2"/>
</dbReference>
<dbReference type="InterPro" id="IPR044681">
    <property type="entry name" value="PICBP-like"/>
</dbReference>
<feature type="compositionally biased region" description="Basic residues" evidence="1">
    <location>
        <begin position="1304"/>
        <end position="1319"/>
    </location>
</feature>
<feature type="compositionally biased region" description="Polar residues" evidence="1">
    <location>
        <begin position="993"/>
        <end position="1005"/>
    </location>
</feature>
<dbReference type="InterPro" id="IPR012417">
    <property type="entry name" value="CaM-bd_dom_pln"/>
</dbReference>
<feature type="compositionally biased region" description="Basic and acidic residues" evidence="1">
    <location>
        <begin position="36"/>
        <end position="46"/>
    </location>
</feature>
<evidence type="ECO:0000313" key="4">
    <source>
        <dbReference type="Proteomes" id="UP000811609"/>
    </source>
</evidence>
<feature type="region of interest" description="Disordered" evidence="1">
    <location>
        <begin position="12"/>
        <end position="50"/>
    </location>
</feature>
<feature type="compositionally biased region" description="Basic and acidic residues" evidence="1">
    <location>
        <begin position="674"/>
        <end position="683"/>
    </location>
</feature>
<dbReference type="Proteomes" id="UP000811609">
    <property type="component" value="Chromosome 10"/>
</dbReference>
<gene>
    <name evidence="3" type="ORF">CIPAW_10G037400</name>
</gene>
<feature type="region of interest" description="Disordered" evidence="1">
    <location>
        <begin position="1285"/>
        <end position="1319"/>
    </location>
</feature>
<reference evidence="3" key="1">
    <citation type="submission" date="2020-12" db="EMBL/GenBank/DDBJ databases">
        <title>WGS assembly of Carya illinoinensis cv. Pawnee.</title>
        <authorList>
            <person name="Platts A."/>
            <person name="Shu S."/>
            <person name="Wright S."/>
            <person name="Barry K."/>
            <person name="Edger P."/>
            <person name="Pires J.C."/>
            <person name="Schmutz J."/>
        </authorList>
    </citation>
    <scope>NUCLEOTIDE SEQUENCE</scope>
    <source>
        <tissue evidence="3">Leaf</tissue>
    </source>
</reference>
<evidence type="ECO:0000256" key="1">
    <source>
        <dbReference type="SAM" id="MobiDB-lite"/>
    </source>
</evidence>
<dbReference type="PANTHER" id="PTHR33923">
    <property type="entry name" value="CALMODULIN-BINDING PROTEIN-RELATED"/>
    <property type="match status" value="1"/>
</dbReference>
<feature type="region of interest" description="Disordered" evidence="1">
    <location>
        <begin position="390"/>
        <end position="409"/>
    </location>
</feature>
<sequence>MIHYKLEAGVDYNSVGPAEPEMQSLTKESSCYRIQDSGDRGETEPKKKPKKLWSIKLSRLPSLRSSTRRAKSRHDPLPIVLYANPSSTPPPIPIEISDAPPCYMKATRSSDARRGSLQKSTITPTRRSILKPGKSLARMSSLKIKRTLMSKSYGGTEVQGKVKRSRSIKQANFEWSSTHARKLESQYQASLRNSESSFLSKKLSGSRPKYALSGNKSVRFTITRTSSLKPVKVLTKMGTFKLKKPSMEKCYEICQSPDSSIHKATCSSILKDSKFPDSLELELQPGECESEGKLVMRVCRYTYCSLHGHNHNAAPPLKRFVSMRRRLLKTQKSMKGKNQLHKGKRFGKMKKGIQSSKMLHNGDPAVGNASNIALSPVKQKAGQDLLANSHAEEPKGSANGVGSSSREDEDLGDFEYEAEWLPSETLYNHPSEVADKDRKQEKSAVYNHKVGEANSILIEDSYNGDSTSFGKNLRVNFPNGETPVKIRRPSDDEFVESTGSNSMVSSDFDLEPLEDQITGDKDKKGNLKPHHGLFQRYPTHRDSEPIMTNHVEHKTQFKNQKYIRMWHLIYKHAVVGVDRKAGNQVPLNGLDEEQVEDTSTLLGTNDCGSSEGFSEIGKDMVKENHDANHQKNELSQINAIQLVQKAFDDILLQEFQDHSMEDQSIASSISSDHDLLEKSHGEGQEWSISAYSEPARDSMVQEPEETWVKADSISTPMEERTASNVKSESDQKMPKSWSYLKKLIILKKFVKALEKVGDFSPRGPRYLPLKPDPEAEKVHLRHQTTDERKNTEEWMLDNALQQVISKLAPAQKRKVALLVEAFETVLPLSEIEISQSSNAAIRTRANTVQACNGPSTQSTGRAGQESNYKESAEIFQGYPDQVSDFLADKQLPAMKFSELTETTLECCSIKAEQHITACQDTGEDWKEKQTVAINIDMVGSKLLLAEGQPDSIISCSSEIKDPSSCNKFSLKPENIVSTCHEEVGDNGKASKVITPSSELSNSASETEGEDLETNPGFSPCEEYKPEGTIDVANEARSEKGKNMRLWYLVYKHMVSGIAAKDGAKPYLNEAGKEEPVNDANSLPEMGISSLSQNFSEMNQDMDGDNEADEQNVDLHRTEAIKLVEEAIDEILLPEIQDHLTKDEFSTSEMIQDKGLSEEKVSEGGKPFLSNCKNGFMESHRTAPGEKWLTSGNISTQEKEKTELNVGKKSNKEMPSSWSTLKKWILLKRFIKALEKVREFNPKGPCYLPLEPDPEGEKVHLRHQEMDQRKNSEEWMLDYALQQDVERHDAATSNHANSVQAKYSSKVRLKRKKRLSGNDH</sequence>
<protein>
    <recommendedName>
        <fullName evidence="2">Calmodulin-binding domain-containing protein</fullName>
    </recommendedName>
</protein>
<feature type="compositionally biased region" description="Polar residues" evidence="1">
    <location>
        <begin position="1290"/>
        <end position="1300"/>
    </location>
</feature>
<feature type="domain" description="Calmodulin-binding" evidence="2">
    <location>
        <begin position="713"/>
        <end position="827"/>
    </location>
</feature>